<dbReference type="InterPro" id="IPR025311">
    <property type="entry name" value="DUF4166"/>
</dbReference>
<feature type="domain" description="DUF4166" evidence="1">
    <location>
        <begin position="16"/>
        <end position="200"/>
    </location>
</feature>
<protein>
    <submittedName>
        <fullName evidence="2">DUF4166 domain-containing protein</fullName>
    </submittedName>
</protein>
<reference evidence="2" key="1">
    <citation type="submission" date="2020-09" db="EMBL/GenBank/DDBJ databases">
        <title>Hoyosella lacisalsi sp. nov., a halotolerant actinobacterium isolated from soil of Lake Gudzhirganskoe.</title>
        <authorList>
            <person name="Yang Q."/>
            <person name="Guo P.Y."/>
            <person name="Liu S.W."/>
            <person name="Li F.N."/>
            <person name="Sun C.H."/>
        </authorList>
    </citation>
    <scope>NUCLEOTIDE SEQUENCE</scope>
    <source>
        <strain evidence="2">G463</strain>
    </source>
</reference>
<sequence length="225" mass="25194">MPSVIQHALGARFERLHPKVQWRFALASSDHRRQIGTGVMEEMSHSLAIPAPMAWMLGARRVAPAHTGYDIPFTVENYAYLDDAGRETYSYVRSFDFGRRTSKMDSVMVPSSIGASVIDYLGAAPDMAVRTQVWVDADGGLRLTSGPPRFLVPLQPRLPALASATTEAREWWDAKKKRHGIQVEVRNPVLGRMFFYLGHFTVTEEDCPPGRIPARARTKRLVTAE</sequence>
<dbReference type="AlphaFoldDB" id="A0A927JBQ5"/>
<dbReference type="Pfam" id="PF13761">
    <property type="entry name" value="DUF4166"/>
    <property type="match status" value="1"/>
</dbReference>
<dbReference type="RefSeq" id="WP_192038623.1">
    <property type="nucleotide sequence ID" value="NZ_JACYWE010000003.1"/>
</dbReference>
<comment type="caution">
    <text evidence="2">The sequence shown here is derived from an EMBL/GenBank/DDBJ whole genome shotgun (WGS) entry which is preliminary data.</text>
</comment>
<name>A0A927JBQ5_9ACTN</name>
<dbReference type="EMBL" id="JACYWE010000003">
    <property type="protein sequence ID" value="MBD8506158.1"/>
    <property type="molecule type" value="Genomic_DNA"/>
</dbReference>
<evidence type="ECO:0000259" key="1">
    <source>
        <dbReference type="Pfam" id="PF13761"/>
    </source>
</evidence>
<proteinExistence type="predicted"/>
<accession>A0A927JBQ5</accession>
<evidence type="ECO:0000313" key="3">
    <source>
        <dbReference type="Proteomes" id="UP000642993"/>
    </source>
</evidence>
<evidence type="ECO:0000313" key="2">
    <source>
        <dbReference type="EMBL" id="MBD8506158.1"/>
    </source>
</evidence>
<keyword evidence="3" id="KW-1185">Reference proteome</keyword>
<dbReference type="Proteomes" id="UP000642993">
    <property type="component" value="Unassembled WGS sequence"/>
</dbReference>
<organism evidence="2 3">
    <name type="scientific">Lolliginicoccus lacisalsi</name>
    <dbReference type="NCBI Taxonomy" id="2742202"/>
    <lineage>
        <taxon>Bacteria</taxon>
        <taxon>Bacillati</taxon>
        <taxon>Actinomycetota</taxon>
        <taxon>Actinomycetes</taxon>
        <taxon>Mycobacteriales</taxon>
        <taxon>Hoyosellaceae</taxon>
        <taxon>Lolliginicoccus</taxon>
    </lineage>
</organism>
<gene>
    <name evidence="2" type="ORF">HT102_06645</name>
</gene>